<keyword evidence="1" id="KW-0547">Nucleotide-binding</keyword>
<evidence type="ECO:0000256" key="1">
    <source>
        <dbReference type="ARBA" id="ARBA00022741"/>
    </source>
</evidence>
<comment type="caution">
    <text evidence="6">The sequence shown here is derived from an EMBL/GenBank/DDBJ whole genome shotgun (WGS) entry which is preliminary data.</text>
</comment>
<dbReference type="GO" id="GO:0006270">
    <property type="term" value="P:DNA replication initiation"/>
    <property type="evidence" value="ECO:0007669"/>
    <property type="project" value="TreeGrafter"/>
</dbReference>
<feature type="domain" description="Helicase ATP-binding" evidence="4">
    <location>
        <begin position="40"/>
        <end position="189"/>
    </location>
</feature>
<keyword evidence="3" id="KW-0238">DNA-binding</keyword>
<dbReference type="GO" id="GO:0006310">
    <property type="term" value="P:DNA recombination"/>
    <property type="evidence" value="ECO:0007669"/>
    <property type="project" value="TreeGrafter"/>
</dbReference>
<dbReference type="GO" id="GO:0005524">
    <property type="term" value="F:ATP binding"/>
    <property type="evidence" value="ECO:0007669"/>
    <property type="project" value="UniProtKB-KW"/>
</dbReference>
<dbReference type="GO" id="GO:0043138">
    <property type="term" value="F:3'-5' DNA helicase activity"/>
    <property type="evidence" value="ECO:0007669"/>
    <property type="project" value="TreeGrafter"/>
</dbReference>
<evidence type="ECO:0000259" key="5">
    <source>
        <dbReference type="PROSITE" id="PS51194"/>
    </source>
</evidence>
<dbReference type="InterPro" id="IPR001650">
    <property type="entry name" value="Helicase_C-like"/>
</dbReference>
<dbReference type="EMBL" id="JQCE01000032">
    <property type="protein sequence ID" value="KRO16765.1"/>
    <property type="molecule type" value="Genomic_DNA"/>
</dbReference>
<dbReference type="GO" id="GO:0006302">
    <property type="term" value="P:double-strand break repair"/>
    <property type="evidence" value="ECO:0007669"/>
    <property type="project" value="TreeGrafter"/>
</dbReference>
<dbReference type="PATRIC" id="fig|1293598.4.peg.802"/>
<keyword evidence="6" id="KW-0378">Hydrolase</keyword>
<dbReference type="SMART" id="SM00490">
    <property type="entry name" value="HELICc"/>
    <property type="match status" value="1"/>
</dbReference>
<accession>A0A0R2MY58</accession>
<dbReference type="InterPro" id="IPR027417">
    <property type="entry name" value="P-loop_NTPase"/>
</dbReference>
<dbReference type="InterPro" id="IPR014001">
    <property type="entry name" value="Helicase_ATP-bd"/>
</dbReference>
<name>A0A0R2MY58_9LACO</name>
<dbReference type="Pfam" id="PF00271">
    <property type="entry name" value="Helicase_C"/>
    <property type="match status" value="1"/>
</dbReference>
<dbReference type="Proteomes" id="UP000050969">
    <property type="component" value="Unassembled WGS sequence"/>
</dbReference>
<dbReference type="InterPro" id="IPR006935">
    <property type="entry name" value="Helicase/UvrB_N"/>
</dbReference>
<keyword evidence="6" id="KW-0347">Helicase</keyword>
<dbReference type="STRING" id="1293598.IV56_GL000753"/>
<dbReference type="SMART" id="SM00487">
    <property type="entry name" value="DEXDc"/>
    <property type="match status" value="1"/>
</dbReference>
<evidence type="ECO:0000256" key="3">
    <source>
        <dbReference type="ARBA" id="ARBA00023125"/>
    </source>
</evidence>
<evidence type="ECO:0000313" key="7">
    <source>
        <dbReference type="Proteomes" id="UP000050969"/>
    </source>
</evidence>
<protein>
    <submittedName>
        <fullName evidence="6">Superfamily II DNA RNA helicase</fullName>
    </submittedName>
</protein>
<dbReference type="PANTHER" id="PTHR30580:SF1">
    <property type="entry name" value="COMF OPERON PROTEIN 1"/>
    <property type="match status" value="1"/>
</dbReference>
<dbReference type="PANTHER" id="PTHR30580">
    <property type="entry name" value="PRIMOSOMAL PROTEIN N"/>
    <property type="match status" value="1"/>
</dbReference>
<reference evidence="6 7" key="1">
    <citation type="journal article" date="2015" name="Genome Announc.">
        <title>Expanding the biotechnology potential of lactobacilli through comparative genomics of 213 strains and associated genera.</title>
        <authorList>
            <person name="Sun Z."/>
            <person name="Harris H.M."/>
            <person name="McCann A."/>
            <person name="Guo C."/>
            <person name="Argimon S."/>
            <person name="Zhang W."/>
            <person name="Yang X."/>
            <person name="Jeffery I.B."/>
            <person name="Cooney J.C."/>
            <person name="Kagawa T.F."/>
            <person name="Liu W."/>
            <person name="Song Y."/>
            <person name="Salvetti E."/>
            <person name="Wrobel A."/>
            <person name="Rasinkangas P."/>
            <person name="Parkhill J."/>
            <person name="Rea M.C."/>
            <person name="O'Sullivan O."/>
            <person name="Ritari J."/>
            <person name="Douillard F.P."/>
            <person name="Paul Ross R."/>
            <person name="Yang R."/>
            <person name="Briner A.E."/>
            <person name="Felis G.E."/>
            <person name="de Vos W.M."/>
            <person name="Barrangou R."/>
            <person name="Klaenhammer T.R."/>
            <person name="Caufield P.W."/>
            <person name="Cui Y."/>
            <person name="Zhang H."/>
            <person name="O'Toole P.W."/>
        </authorList>
    </citation>
    <scope>NUCLEOTIDE SEQUENCE [LARGE SCALE GENOMIC DNA]</scope>
    <source>
        <strain evidence="6 7">DSM 24301</strain>
    </source>
</reference>
<dbReference type="AlphaFoldDB" id="A0A0R2MY58"/>
<evidence type="ECO:0000256" key="2">
    <source>
        <dbReference type="ARBA" id="ARBA00022840"/>
    </source>
</evidence>
<gene>
    <name evidence="6" type="ORF">IV56_GL000753</name>
</gene>
<proteinExistence type="predicted"/>
<organism evidence="6 7">
    <name type="scientific">Lacticaseibacillus saniviri JCM 17471 = DSM 24301</name>
    <dbReference type="NCBI Taxonomy" id="1293598"/>
    <lineage>
        <taxon>Bacteria</taxon>
        <taxon>Bacillati</taxon>
        <taxon>Bacillota</taxon>
        <taxon>Bacilli</taxon>
        <taxon>Lactobacillales</taxon>
        <taxon>Lactobacillaceae</taxon>
        <taxon>Lacticaseibacillus</taxon>
    </lineage>
</organism>
<dbReference type="PROSITE" id="PS51194">
    <property type="entry name" value="HELICASE_CTER"/>
    <property type="match status" value="1"/>
</dbReference>
<feature type="domain" description="Helicase C-terminal" evidence="5">
    <location>
        <begin position="218"/>
        <end position="354"/>
    </location>
</feature>
<sequence length="354" mass="39820">MTDHTELFRFPKRTERIGDGQLTWQGDLTADQARVSQELIATFDERRDRLLWAVTGAGKTEMLFPLLAHALAKQAQIAIVSPRVDVILELAPRLQQAFVNTPIAILYGGQHEVIESSLVLATTHQLLRFYHAFDLVIVDEVDAFPYATVPMLDRAVHQASVGPIIYLTATPSNAMLRAVQHQKLAVSYLARRFHQFPLPKPQVKLISTGLPTRAHYKMIEKMLITRQLLFFVPHIEQLAPLQTWFKQQGIDCQTVHANDPERQPKVAAFRAGDFPVLVTTTILERGVTIARCAVIVWQADAALFSTSALVQMAGRAGRSADSPDDPVIYYAKHYTSAIHQARRQIHQMNRRPTP</sequence>
<keyword evidence="7" id="KW-1185">Reference proteome</keyword>
<dbReference type="Pfam" id="PF04851">
    <property type="entry name" value="ResIII"/>
    <property type="match status" value="1"/>
</dbReference>
<keyword evidence="2" id="KW-0067">ATP-binding</keyword>
<dbReference type="SUPFAM" id="SSF52540">
    <property type="entry name" value="P-loop containing nucleoside triphosphate hydrolases"/>
    <property type="match status" value="1"/>
</dbReference>
<evidence type="ECO:0000313" key="6">
    <source>
        <dbReference type="EMBL" id="KRO16765.1"/>
    </source>
</evidence>
<dbReference type="GO" id="GO:0016787">
    <property type="term" value="F:hydrolase activity"/>
    <property type="evidence" value="ECO:0007669"/>
    <property type="project" value="InterPro"/>
</dbReference>
<evidence type="ECO:0000259" key="4">
    <source>
        <dbReference type="PROSITE" id="PS51192"/>
    </source>
</evidence>
<dbReference type="PROSITE" id="PS51192">
    <property type="entry name" value="HELICASE_ATP_BIND_1"/>
    <property type="match status" value="1"/>
</dbReference>
<dbReference type="GO" id="GO:0003677">
    <property type="term" value="F:DNA binding"/>
    <property type="evidence" value="ECO:0007669"/>
    <property type="project" value="UniProtKB-KW"/>
</dbReference>
<dbReference type="Gene3D" id="3.40.50.300">
    <property type="entry name" value="P-loop containing nucleotide triphosphate hydrolases"/>
    <property type="match status" value="2"/>
</dbReference>